<evidence type="ECO:0000313" key="1">
    <source>
        <dbReference type="EMBL" id="KAI3853757.1"/>
    </source>
</evidence>
<sequence length="110" mass="13115">MCTTNWKDDGVFNANSHEKFFCRTRRLKRIHDRSLQSTVEDQLSVLKSLSIKWKSLRESDSRVERCRAERQEVQWFKRRHHFFDAIISVGIGELGRIRNGCEPNIRICSY</sequence>
<comment type="caution">
    <text evidence="1">The sequence shown here is derived from an EMBL/GenBank/DDBJ whole genome shotgun (WGS) entry which is preliminary data.</text>
</comment>
<reference evidence="1" key="1">
    <citation type="submission" date="2022-04" db="EMBL/GenBank/DDBJ databases">
        <title>A functionally conserved STORR gene fusion in Papaver species that diverged 16.8 million years ago.</title>
        <authorList>
            <person name="Catania T."/>
        </authorList>
    </citation>
    <scope>NUCLEOTIDE SEQUENCE</scope>
    <source>
        <strain evidence="1">S-188037</strain>
    </source>
</reference>
<organism evidence="1 2">
    <name type="scientific">Papaver atlanticum</name>
    <dbReference type="NCBI Taxonomy" id="357466"/>
    <lineage>
        <taxon>Eukaryota</taxon>
        <taxon>Viridiplantae</taxon>
        <taxon>Streptophyta</taxon>
        <taxon>Embryophyta</taxon>
        <taxon>Tracheophyta</taxon>
        <taxon>Spermatophyta</taxon>
        <taxon>Magnoliopsida</taxon>
        <taxon>Ranunculales</taxon>
        <taxon>Papaveraceae</taxon>
        <taxon>Papaveroideae</taxon>
        <taxon>Papaver</taxon>
    </lineage>
</organism>
<proteinExistence type="predicted"/>
<accession>A0AAD4S2V7</accession>
<dbReference type="Proteomes" id="UP001202328">
    <property type="component" value="Unassembled WGS sequence"/>
</dbReference>
<keyword evidence="2" id="KW-1185">Reference proteome</keyword>
<name>A0AAD4S2V7_9MAGN</name>
<protein>
    <submittedName>
        <fullName evidence="1">Uncharacterized protein</fullName>
    </submittedName>
</protein>
<gene>
    <name evidence="1" type="ORF">MKW98_025274</name>
</gene>
<evidence type="ECO:0000313" key="2">
    <source>
        <dbReference type="Proteomes" id="UP001202328"/>
    </source>
</evidence>
<dbReference type="EMBL" id="JAJJMB010015535">
    <property type="protein sequence ID" value="KAI3853757.1"/>
    <property type="molecule type" value="Genomic_DNA"/>
</dbReference>
<dbReference type="AlphaFoldDB" id="A0AAD4S2V7"/>